<dbReference type="STRING" id="1499966.U14_02759"/>
<dbReference type="Gene3D" id="1.20.120.1490">
    <property type="match status" value="1"/>
</dbReference>
<accession>A0A081BM98</accession>
<dbReference type="Proteomes" id="UP000030700">
    <property type="component" value="Unassembled WGS sequence"/>
</dbReference>
<dbReference type="CDD" id="cd09916">
    <property type="entry name" value="CpxP_like"/>
    <property type="match status" value="1"/>
</dbReference>
<evidence type="ECO:0000256" key="2">
    <source>
        <dbReference type="ARBA" id="ARBA00008441"/>
    </source>
</evidence>
<dbReference type="InterPro" id="IPR025961">
    <property type="entry name" value="Metal_resist"/>
</dbReference>
<dbReference type="Pfam" id="PF13801">
    <property type="entry name" value="Metal_resist"/>
    <property type="match status" value="1"/>
</dbReference>
<dbReference type="GO" id="GO:0030288">
    <property type="term" value="C:outer membrane-bounded periplasmic space"/>
    <property type="evidence" value="ECO:0007669"/>
    <property type="project" value="TreeGrafter"/>
</dbReference>
<keyword evidence="4" id="KW-0574">Periplasm</keyword>
<evidence type="ECO:0000256" key="3">
    <source>
        <dbReference type="ARBA" id="ARBA00022729"/>
    </source>
</evidence>
<dbReference type="InterPro" id="IPR052211">
    <property type="entry name" value="Cpx_auxiliary_protein"/>
</dbReference>
<dbReference type="InterPro" id="IPR012899">
    <property type="entry name" value="LTXXQ"/>
</dbReference>
<keyword evidence="3 5" id="KW-0732">Signal</keyword>
<evidence type="ECO:0000313" key="7">
    <source>
        <dbReference type="Proteomes" id="UP000030700"/>
    </source>
</evidence>
<proteinExistence type="inferred from homology"/>
<reference evidence="6" key="1">
    <citation type="journal article" date="2015" name="PeerJ">
        <title>First genomic representation of candidate bacterial phylum KSB3 points to enhanced environmental sensing as a trigger of wastewater bulking.</title>
        <authorList>
            <person name="Sekiguchi Y."/>
            <person name="Ohashi A."/>
            <person name="Parks D.H."/>
            <person name="Yamauchi T."/>
            <person name="Tyson G.W."/>
            <person name="Hugenholtz P."/>
        </authorList>
    </citation>
    <scope>NUCLEOTIDE SEQUENCE [LARGE SCALE GENOMIC DNA]</scope>
</reference>
<name>A0A081BM98_9BACT</name>
<comment type="similarity">
    <text evidence="2">Belongs to the CpxP/Spy family.</text>
</comment>
<sequence>MKARILKRLAIGCLIASGIGAAAFTITQHAAAAAKERVGMMGAGFMNADVILARMKERLALTEEQEAKLRPMIEEKLDKWRNLHESSHGEMRERFAAMMQERETMWTQMKQELAAILTPEQMAQVEQFREERFGRLAKFAGRFHEGGAKIHEALAALNLTPDQKQQLLSMFMDNRDTRKQGLQAFIALHKELSDLLLTQEFDEQQVRALFQKNSGELENLFVQHAKMLAEMKAILTPEQVEMLKQKQSELFDRLEQHAQAGDGENSRWF</sequence>
<dbReference type="PANTHER" id="PTHR38102:SF1">
    <property type="entry name" value="PERIPLASMIC CHAPERONE SPY"/>
    <property type="match status" value="1"/>
</dbReference>
<dbReference type="GO" id="GO:0051082">
    <property type="term" value="F:unfolded protein binding"/>
    <property type="evidence" value="ECO:0007669"/>
    <property type="project" value="TreeGrafter"/>
</dbReference>
<feature type="chain" id="PRO_5001755166" evidence="5">
    <location>
        <begin position="23"/>
        <end position="269"/>
    </location>
</feature>
<keyword evidence="7" id="KW-1185">Reference proteome</keyword>
<dbReference type="HOGENOM" id="CLU_1033119_0_0_0"/>
<gene>
    <name evidence="6" type="ORF">U14_02759</name>
</gene>
<evidence type="ECO:0000256" key="1">
    <source>
        <dbReference type="ARBA" id="ARBA00004418"/>
    </source>
</evidence>
<evidence type="ECO:0000313" key="6">
    <source>
        <dbReference type="EMBL" id="GAK51514.1"/>
    </source>
</evidence>
<protein>
    <submittedName>
        <fullName evidence="6">P pilus assembly/Cpx signaling pathway</fullName>
    </submittedName>
</protein>
<feature type="signal peptide" evidence="5">
    <location>
        <begin position="1"/>
        <end position="22"/>
    </location>
</feature>
<dbReference type="AlphaFoldDB" id="A0A081BM98"/>
<evidence type="ECO:0000256" key="4">
    <source>
        <dbReference type="ARBA" id="ARBA00022764"/>
    </source>
</evidence>
<organism evidence="6">
    <name type="scientific">Candidatus Moduliflexus flocculans</name>
    <dbReference type="NCBI Taxonomy" id="1499966"/>
    <lineage>
        <taxon>Bacteria</taxon>
        <taxon>Candidatus Moduliflexota</taxon>
        <taxon>Candidatus Moduliflexia</taxon>
        <taxon>Candidatus Moduliflexales</taxon>
        <taxon>Candidatus Moduliflexaceae</taxon>
    </lineage>
</organism>
<evidence type="ECO:0000256" key="5">
    <source>
        <dbReference type="SAM" id="SignalP"/>
    </source>
</evidence>
<comment type="subcellular location">
    <subcellularLocation>
        <location evidence="1">Periplasm</location>
    </subcellularLocation>
</comment>
<dbReference type="PANTHER" id="PTHR38102">
    <property type="entry name" value="PERIPLASMIC CHAPERONE SPY"/>
    <property type="match status" value="1"/>
</dbReference>
<dbReference type="EMBL" id="DF820457">
    <property type="protein sequence ID" value="GAK51514.1"/>
    <property type="molecule type" value="Genomic_DNA"/>
</dbReference>